<keyword evidence="1" id="KW-0732">Signal</keyword>
<accession>A0A2M3ZS24</accession>
<feature type="signal peptide" evidence="1">
    <location>
        <begin position="1"/>
        <end position="20"/>
    </location>
</feature>
<sequence length="98" mass="10441">MCGISWLLLALPTLPPMDEALLLALVVVPPVPVVPPVTDEPVPVPVPTEAFESSCPPVLAVPRRGCLVGGGRFLMSGPKRASRQGRKVRCSVWFPVAF</sequence>
<feature type="chain" id="PRO_5014908429" evidence="1">
    <location>
        <begin position="21"/>
        <end position="98"/>
    </location>
</feature>
<evidence type="ECO:0000313" key="2">
    <source>
        <dbReference type="EMBL" id="MBW31377.1"/>
    </source>
</evidence>
<protein>
    <submittedName>
        <fullName evidence="2">Putative secreted peptide</fullName>
    </submittedName>
</protein>
<name>A0A2M3ZS24_9DIPT</name>
<reference evidence="2" key="1">
    <citation type="submission" date="2018-01" db="EMBL/GenBank/DDBJ databases">
        <title>An insight into the sialome of Amazonian anophelines.</title>
        <authorList>
            <person name="Ribeiro J.M."/>
            <person name="Scarpassa V."/>
            <person name="Calvo E."/>
        </authorList>
    </citation>
    <scope>NUCLEOTIDE SEQUENCE</scope>
    <source>
        <tissue evidence="2">Salivary glands</tissue>
    </source>
</reference>
<organism evidence="2">
    <name type="scientific">Anopheles braziliensis</name>
    <dbReference type="NCBI Taxonomy" id="58242"/>
    <lineage>
        <taxon>Eukaryota</taxon>
        <taxon>Metazoa</taxon>
        <taxon>Ecdysozoa</taxon>
        <taxon>Arthropoda</taxon>
        <taxon>Hexapoda</taxon>
        <taxon>Insecta</taxon>
        <taxon>Pterygota</taxon>
        <taxon>Neoptera</taxon>
        <taxon>Endopterygota</taxon>
        <taxon>Diptera</taxon>
        <taxon>Nematocera</taxon>
        <taxon>Culicoidea</taxon>
        <taxon>Culicidae</taxon>
        <taxon>Anophelinae</taxon>
        <taxon>Anopheles</taxon>
    </lineage>
</organism>
<proteinExistence type="predicted"/>
<evidence type="ECO:0000256" key="1">
    <source>
        <dbReference type="SAM" id="SignalP"/>
    </source>
</evidence>
<dbReference type="EMBL" id="GGFM01010626">
    <property type="protein sequence ID" value="MBW31377.1"/>
    <property type="molecule type" value="Transcribed_RNA"/>
</dbReference>
<dbReference type="AlphaFoldDB" id="A0A2M3ZS24"/>